<dbReference type="EMBL" id="WLYX01000001">
    <property type="protein sequence ID" value="MTD32324.1"/>
    <property type="molecule type" value="Genomic_DNA"/>
</dbReference>
<evidence type="ECO:0000256" key="2">
    <source>
        <dbReference type="ARBA" id="ARBA00007362"/>
    </source>
</evidence>
<keyword evidence="9" id="KW-1185">Reference proteome</keyword>
<keyword evidence="4 6" id="KW-1133">Transmembrane helix</keyword>
<dbReference type="Gene3D" id="1.10.3730.20">
    <property type="match status" value="1"/>
</dbReference>
<reference evidence="8 9" key="1">
    <citation type="submission" date="2019-11" db="EMBL/GenBank/DDBJ databases">
        <title>Draft genome sequence of Paludibacterium sp. dN18-1.</title>
        <authorList>
            <person name="Im W.-T."/>
        </authorList>
    </citation>
    <scope>NUCLEOTIDE SEQUENCE [LARGE SCALE GENOMIC DNA]</scope>
    <source>
        <strain evidence="9">dN 18-1</strain>
    </source>
</reference>
<dbReference type="InterPro" id="IPR037185">
    <property type="entry name" value="EmrE-like"/>
</dbReference>
<evidence type="ECO:0000256" key="3">
    <source>
        <dbReference type="ARBA" id="ARBA00022692"/>
    </source>
</evidence>
<dbReference type="Pfam" id="PF00892">
    <property type="entry name" value="EamA"/>
    <property type="match status" value="1"/>
</dbReference>
<comment type="subcellular location">
    <subcellularLocation>
        <location evidence="1">Membrane</location>
        <topology evidence="1">Multi-pass membrane protein</topology>
    </subcellularLocation>
</comment>
<feature type="transmembrane region" description="Helical" evidence="6">
    <location>
        <begin position="89"/>
        <end position="109"/>
    </location>
</feature>
<feature type="transmembrane region" description="Helical" evidence="6">
    <location>
        <begin position="64"/>
        <end position="83"/>
    </location>
</feature>
<dbReference type="GO" id="GO:0016020">
    <property type="term" value="C:membrane"/>
    <property type="evidence" value="ECO:0007669"/>
    <property type="project" value="UniProtKB-SubCell"/>
</dbReference>
<organism evidence="8 9">
    <name type="scientific">Paludibacterium denitrificans</name>
    <dbReference type="NCBI Taxonomy" id="2675226"/>
    <lineage>
        <taxon>Bacteria</taxon>
        <taxon>Pseudomonadati</taxon>
        <taxon>Pseudomonadota</taxon>
        <taxon>Betaproteobacteria</taxon>
        <taxon>Neisseriales</taxon>
        <taxon>Chromobacteriaceae</taxon>
        <taxon>Paludibacterium</taxon>
    </lineage>
</organism>
<dbReference type="RefSeq" id="WP_230368680.1">
    <property type="nucleotide sequence ID" value="NZ_WLYX01000001.1"/>
</dbReference>
<evidence type="ECO:0000256" key="6">
    <source>
        <dbReference type="SAM" id="Phobius"/>
    </source>
</evidence>
<sequence length="123" mass="13695">MLWLLMLIGLLPLLPFALMEGVQGQWHQVGGKGWLSVLYIAVGPSLLAMLAYDMAIKKLGAYRAGQFINLVPVFGALLSTWWLGEHISLLQVSALLLILSGMAVCNLPWQQLGLQRWRVRRLA</sequence>
<dbReference type="InterPro" id="IPR050638">
    <property type="entry name" value="AA-Vitamin_Transporters"/>
</dbReference>
<protein>
    <submittedName>
        <fullName evidence="8">EamA family transporter</fullName>
    </submittedName>
</protein>
<dbReference type="PANTHER" id="PTHR32322">
    <property type="entry name" value="INNER MEMBRANE TRANSPORTER"/>
    <property type="match status" value="1"/>
</dbReference>
<dbReference type="SUPFAM" id="SSF103481">
    <property type="entry name" value="Multidrug resistance efflux transporter EmrE"/>
    <property type="match status" value="1"/>
</dbReference>
<proteinExistence type="inferred from homology"/>
<name>A0A844GC19_9NEIS</name>
<evidence type="ECO:0000256" key="4">
    <source>
        <dbReference type="ARBA" id="ARBA00022989"/>
    </source>
</evidence>
<keyword evidence="3 6" id="KW-0812">Transmembrane</keyword>
<accession>A0A844GC19</accession>
<dbReference type="AlphaFoldDB" id="A0A844GC19"/>
<comment type="similarity">
    <text evidence="2">Belongs to the EamA transporter family.</text>
</comment>
<dbReference type="Proteomes" id="UP000446658">
    <property type="component" value="Unassembled WGS sequence"/>
</dbReference>
<dbReference type="InterPro" id="IPR000620">
    <property type="entry name" value="EamA_dom"/>
</dbReference>
<dbReference type="PANTHER" id="PTHR32322:SF2">
    <property type="entry name" value="EAMA DOMAIN-CONTAINING PROTEIN"/>
    <property type="match status" value="1"/>
</dbReference>
<evidence type="ECO:0000313" key="8">
    <source>
        <dbReference type="EMBL" id="MTD32324.1"/>
    </source>
</evidence>
<evidence type="ECO:0000259" key="7">
    <source>
        <dbReference type="Pfam" id="PF00892"/>
    </source>
</evidence>
<feature type="domain" description="EamA" evidence="7">
    <location>
        <begin position="2"/>
        <end position="105"/>
    </location>
</feature>
<comment type="caution">
    <text evidence="8">The sequence shown here is derived from an EMBL/GenBank/DDBJ whole genome shotgun (WGS) entry which is preliminary data.</text>
</comment>
<evidence type="ECO:0000256" key="5">
    <source>
        <dbReference type="ARBA" id="ARBA00023136"/>
    </source>
</evidence>
<feature type="transmembrane region" description="Helical" evidence="6">
    <location>
        <begin position="34"/>
        <end position="52"/>
    </location>
</feature>
<evidence type="ECO:0000313" key="9">
    <source>
        <dbReference type="Proteomes" id="UP000446658"/>
    </source>
</evidence>
<keyword evidence="5 6" id="KW-0472">Membrane</keyword>
<evidence type="ECO:0000256" key="1">
    <source>
        <dbReference type="ARBA" id="ARBA00004141"/>
    </source>
</evidence>
<gene>
    <name evidence="8" type="ORF">GKE73_00495</name>
</gene>